<dbReference type="InterPro" id="IPR023155">
    <property type="entry name" value="Cyt_c-552/4"/>
</dbReference>
<keyword evidence="5" id="KW-1185">Reference proteome</keyword>
<feature type="chain" id="PRO_5045436008" description="Cytochrome c-552/4 domain-containing protein" evidence="2">
    <location>
        <begin position="27"/>
        <end position="450"/>
    </location>
</feature>
<dbReference type="Proteomes" id="UP001317705">
    <property type="component" value="Chromosome"/>
</dbReference>
<dbReference type="Gene3D" id="1.10.780.10">
    <property type="entry name" value="Hydroxylamine Oxidoreductase, Chain A, domain 1"/>
    <property type="match status" value="1"/>
</dbReference>
<evidence type="ECO:0000256" key="1">
    <source>
        <dbReference type="ARBA" id="ARBA00022729"/>
    </source>
</evidence>
<gene>
    <name evidence="4" type="ORF">GURASL_26890</name>
</gene>
<evidence type="ECO:0000313" key="5">
    <source>
        <dbReference type="Proteomes" id="UP001317705"/>
    </source>
</evidence>
<dbReference type="PANTHER" id="PTHR35038">
    <property type="entry name" value="DISSIMILATORY SULFITE REDUCTASE SIRA"/>
    <property type="match status" value="1"/>
</dbReference>
<sequence>MSNGNIVATLLLVAAGTLAFAPAGGAAGTKKAPLKLSQEGKACLGCHESQSPSFVKDWRESRHAAKGVDCYSCHRAEPTDVDAMKHYGYTIAVLVTPKDCGTCHPREVKEMTGSHHAKAGDILNSLDNYLGEVVGGPEAATVGCVQCHGAKVKVLANGKLDTESWPNTGIGRINPDGSKGSCSACHTRHSFSVAQARQPEACGKCHLGPDHPQMEIYNESKHGILYVAKKEQLNLDRRSWVVGKDYTAAPTCATCHMGATADQPVTHDVGTRLSWTLRPPISKKLANADQNRAAMKDVCSSCHSAPFVDGHYKQFDELVELYDSKFATPAAGIMKELAQRGLIKPVEFDKKLDWTYFELWHHEGRRARHGAAMSGPDYAWWHGIYDVSKNFYTEFLPEVKELAGPAVYDELVQKYLAPDLRHEWYTKGMSKEQLDRIKKYYQERYGEKVQ</sequence>
<dbReference type="InterPro" id="IPR051829">
    <property type="entry name" value="Multiheme_Cytochr_ET"/>
</dbReference>
<dbReference type="InterPro" id="IPR036280">
    <property type="entry name" value="Multihaem_cyt_sf"/>
</dbReference>
<dbReference type="Pfam" id="PF13435">
    <property type="entry name" value="Cytochrome_C554"/>
    <property type="match status" value="1"/>
</dbReference>
<dbReference type="RefSeq" id="WP_281999887.1">
    <property type="nucleotide sequence ID" value="NZ_AP027151.1"/>
</dbReference>
<feature type="signal peptide" evidence="2">
    <location>
        <begin position="1"/>
        <end position="26"/>
    </location>
</feature>
<dbReference type="Gene3D" id="1.20.850.10">
    <property type="entry name" value="Hydroxylamine Oxidoreductase, Chain A, domain 2"/>
    <property type="match status" value="1"/>
</dbReference>
<name>A0ABN6VXC5_9BACT</name>
<feature type="domain" description="Cytochrome c-552/4" evidence="3">
    <location>
        <begin position="34"/>
        <end position="74"/>
    </location>
</feature>
<dbReference type="SUPFAM" id="SSF48695">
    <property type="entry name" value="Multiheme cytochromes"/>
    <property type="match status" value="1"/>
</dbReference>
<reference evidence="4 5" key="1">
    <citation type="submission" date="2022-12" db="EMBL/GenBank/DDBJ databases">
        <title>Polyphasic characterization of Geotalea uranireducens NIT-SL11 newly isolated from a complex of sewage sludge and microbially reduced graphene oxide.</title>
        <authorList>
            <person name="Xie L."/>
            <person name="Yoshida N."/>
            <person name="Meng L."/>
        </authorList>
    </citation>
    <scope>NUCLEOTIDE SEQUENCE [LARGE SCALE GENOMIC DNA]</scope>
    <source>
        <strain evidence="4 5">NIT-SL11</strain>
    </source>
</reference>
<evidence type="ECO:0000259" key="3">
    <source>
        <dbReference type="Pfam" id="PF13435"/>
    </source>
</evidence>
<keyword evidence="1 2" id="KW-0732">Signal</keyword>
<evidence type="ECO:0000256" key="2">
    <source>
        <dbReference type="SAM" id="SignalP"/>
    </source>
</evidence>
<dbReference type="EMBL" id="AP027151">
    <property type="protein sequence ID" value="BDV43766.1"/>
    <property type="molecule type" value="Genomic_DNA"/>
</dbReference>
<evidence type="ECO:0000313" key="4">
    <source>
        <dbReference type="EMBL" id="BDV43766.1"/>
    </source>
</evidence>
<dbReference type="Pfam" id="PF13447">
    <property type="entry name" value="Multi-haem_cyto"/>
    <property type="match status" value="1"/>
</dbReference>
<protein>
    <recommendedName>
        <fullName evidence="3">Cytochrome c-552/4 domain-containing protein</fullName>
    </recommendedName>
</protein>
<proteinExistence type="predicted"/>
<organism evidence="4 5">
    <name type="scientific">Geotalea uraniireducens</name>
    <dbReference type="NCBI Taxonomy" id="351604"/>
    <lineage>
        <taxon>Bacteria</taxon>
        <taxon>Pseudomonadati</taxon>
        <taxon>Thermodesulfobacteriota</taxon>
        <taxon>Desulfuromonadia</taxon>
        <taxon>Geobacterales</taxon>
        <taxon>Geobacteraceae</taxon>
        <taxon>Geotalea</taxon>
    </lineage>
</organism>
<accession>A0ABN6VXC5</accession>